<name>A0A6I5RS04_9PSED</name>
<comment type="caution">
    <text evidence="1">The sequence shown here is derived from an EMBL/GenBank/DDBJ whole genome shotgun (WGS) entry which is preliminary data.</text>
</comment>
<keyword evidence="2" id="KW-1185">Reference proteome</keyword>
<sequence length="340" mass="37645">MPSANFDATLAAWPELASRRPCSGLLLGNGASRMVWRPFAYFSLFELAQRVRNKPLGLTDQALFKSMGTELFEPVLTALNTTVRVNAALAISSSAPLNRYYAIKEALIHAVRSVHIPWKLLPASTLRTLNQALRNYRSIYSSNYDLLAHWAMSHAPEGFQELFDEEGVFDVRRSRGEGHRVLYLHGGLHLLKQQDGSTRQRSARESALLDGFAVNTPGDVPLFINESSSDDKLRAIRTSDYLSWCHGELACHDGGLCIFGHRLDSSDRHLVEAIKQANPGHLAIAVHPLSEAAIIGQKQHYAGLFAERPDIELCFFDASSHPLGQAELAVAVPPASKRRR</sequence>
<accession>A0A6I5RS04</accession>
<reference evidence="1 2" key="1">
    <citation type="submission" date="2020-02" db="EMBL/GenBank/DDBJ databases">
        <title>Broccoli isolated Pseudomonas sp.</title>
        <authorList>
            <person name="Fujikawa T."/>
            <person name="Sawada H."/>
        </authorList>
    </citation>
    <scope>NUCLEOTIDE SEQUENCE [LARGE SCALE GENOMIC DNA]</scope>
    <source>
        <strain evidence="1 2">JCM 32154</strain>
    </source>
</reference>
<protein>
    <submittedName>
        <fullName evidence="1">DUF4917 family protein</fullName>
    </submittedName>
</protein>
<proteinExistence type="predicted"/>
<dbReference type="AlphaFoldDB" id="A0A6I5RS04"/>
<evidence type="ECO:0000313" key="1">
    <source>
        <dbReference type="EMBL" id="NES10874.1"/>
    </source>
</evidence>
<dbReference type="Pfam" id="PF16263">
    <property type="entry name" value="DUF4917"/>
    <property type="match status" value="1"/>
</dbReference>
<evidence type="ECO:0000313" key="2">
    <source>
        <dbReference type="Proteomes" id="UP000471751"/>
    </source>
</evidence>
<gene>
    <name evidence="1" type="ORF">G3O07_15840</name>
</gene>
<dbReference type="EMBL" id="JAAHBT010000174">
    <property type="protein sequence ID" value="NES10874.1"/>
    <property type="molecule type" value="Genomic_DNA"/>
</dbReference>
<organism evidence="1 2">
    <name type="scientific">Pseudomonas laurentiana</name>
    <dbReference type="NCBI Taxonomy" id="2364649"/>
    <lineage>
        <taxon>Bacteria</taxon>
        <taxon>Pseudomonadati</taxon>
        <taxon>Pseudomonadota</taxon>
        <taxon>Gammaproteobacteria</taxon>
        <taxon>Pseudomonadales</taxon>
        <taxon>Pseudomonadaceae</taxon>
        <taxon>Pseudomonas</taxon>
    </lineage>
</organism>
<dbReference type="RefSeq" id="WP_163937668.1">
    <property type="nucleotide sequence ID" value="NZ_BMQU01000010.1"/>
</dbReference>
<dbReference type="Proteomes" id="UP000471751">
    <property type="component" value="Unassembled WGS sequence"/>
</dbReference>
<dbReference type="InterPro" id="IPR032581">
    <property type="entry name" value="DUF4917"/>
</dbReference>